<reference evidence="2 3" key="1">
    <citation type="journal article" date="2019" name="Microorganisms">
        <title>Genome Insights into the Novel Species Microvirga brassicacearum, a Rapeseed Endophyte with Biotechnological Potential.</title>
        <authorList>
            <person name="Jimenez-Gomez A."/>
            <person name="Saati-Santamaria Z."/>
            <person name="Igual J.M."/>
            <person name="Rivas R."/>
            <person name="Mateos P.F."/>
            <person name="Garcia-Fraile P."/>
        </authorList>
    </citation>
    <scope>NUCLEOTIDE SEQUENCE [LARGE SCALE GENOMIC DNA]</scope>
    <source>
        <strain evidence="2 3">CDVBN77</strain>
    </source>
</reference>
<keyword evidence="3" id="KW-1185">Reference proteome</keyword>
<dbReference type="Proteomes" id="UP000325684">
    <property type="component" value="Unassembled WGS sequence"/>
</dbReference>
<feature type="signal peptide" evidence="1">
    <location>
        <begin position="1"/>
        <end position="22"/>
    </location>
</feature>
<gene>
    <name evidence="2" type="ORF">FEZ63_20840</name>
</gene>
<evidence type="ECO:0000313" key="3">
    <source>
        <dbReference type="Proteomes" id="UP000325684"/>
    </source>
</evidence>
<proteinExistence type="predicted"/>
<dbReference type="Gene3D" id="2.60.40.3440">
    <property type="match status" value="1"/>
</dbReference>
<protein>
    <submittedName>
        <fullName evidence="2">Uncharacterized protein</fullName>
    </submittedName>
</protein>
<dbReference type="AlphaFoldDB" id="A0A5N3P5C1"/>
<organism evidence="2 3">
    <name type="scientific">Microvirga brassicacearum</name>
    <dbReference type="NCBI Taxonomy" id="2580413"/>
    <lineage>
        <taxon>Bacteria</taxon>
        <taxon>Pseudomonadati</taxon>
        <taxon>Pseudomonadota</taxon>
        <taxon>Alphaproteobacteria</taxon>
        <taxon>Hyphomicrobiales</taxon>
        <taxon>Methylobacteriaceae</taxon>
        <taxon>Microvirga</taxon>
    </lineage>
</organism>
<name>A0A5N3P5C1_9HYPH</name>
<accession>A0A5N3P5C1</accession>
<evidence type="ECO:0000256" key="1">
    <source>
        <dbReference type="SAM" id="SignalP"/>
    </source>
</evidence>
<dbReference type="RefSeq" id="WP_150948113.1">
    <property type="nucleotide sequence ID" value="NZ_VCMV01000053.1"/>
</dbReference>
<dbReference type="Pfam" id="PF17963">
    <property type="entry name" value="Big_9"/>
    <property type="match status" value="1"/>
</dbReference>
<comment type="caution">
    <text evidence="2">The sequence shown here is derived from an EMBL/GenBank/DDBJ whole genome shotgun (WGS) entry which is preliminary data.</text>
</comment>
<sequence>MKPTLAILALPAALLFSGPALAQSMCVVAGNQPIMGANMTADFDVAAGQGCTYDIRPRGTLTSAEVSQPPQNGTIKMVDKDTLTYEPKAGFRGADSFVITAKGQSVDEKPGTSVLSFKVNVK</sequence>
<evidence type="ECO:0000313" key="2">
    <source>
        <dbReference type="EMBL" id="KAB0264938.1"/>
    </source>
</evidence>
<dbReference type="EMBL" id="VCMV01000053">
    <property type="protein sequence ID" value="KAB0264938.1"/>
    <property type="molecule type" value="Genomic_DNA"/>
</dbReference>
<dbReference type="OrthoDB" id="8020448at2"/>
<feature type="chain" id="PRO_5024308189" evidence="1">
    <location>
        <begin position="23"/>
        <end position="122"/>
    </location>
</feature>
<keyword evidence="1" id="KW-0732">Signal</keyword>